<evidence type="ECO:0000256" key="1">
    <source>
        <dbReference type="ARBA" id="ARBA00004141"/>
    </source>
</evidence>
<proteinExistence type="predicted"/>
<keyword evidence="2 6" id="KW-0812">Transmembrane</keyword>
<gene>
    <name evidence="8" type="ORF">EB796_023727</name>
</gene>
<evidence type="ECO:0000256" key="5">
    <source>
        <dbReference type="SAM" id="MobiDB-lite"/>
    </source>
</evidence>
<evidence type="ECO:0000256" key="7">
    <source>
        <dbReference type="SAM" id="SignalP"/>
    </source>
</evidence>
<feature type="chain" id="PRO_5029700043" evidence="7">
    <location>
        <begin position="22"/>
        <end position="428"/>
    </location>
</feature>
<keyword evidence="9" id="KW-1185">Reference proteome</keyword>
<evidence type="ECO:0000256" key="6">
    <source>
        <dbReference type="SAM" id="Phobius"/>
    </source>
</evidence>
<dbReference type="PANTHER" id="PTHR23423">
    <property type="entry name" value="ORGANIC SOLUTE TRANSPORTER-RELATED"/>
    <property type="match status" value="1"/>
</dbReference>
<feature type="transmembrane region" description="Helical" evidence="6">
    <location>
        <begin position="234"/>
        <end position="255"/>
    </location>
</feature>
<dbReference type="InterPro" id="IPR005178">
    <property type="entry name" value="Ostalpha/TMEM184C"/>
</dbReference>
<dbReference type="Proteomes" id="UP000593567">
    <property type="component" value="Unassembled WGS sequence"/>
</dbReference>
<comment type="subcellular location">
    <subcellularLocation>
        <location evidence="1">Membrane</location>
        <topology evidence="1">Multi-pass membrane protein</topology>
    </subcellularLocation>
</comment>
<feature type="region of interest" description="Disordered" evidence="5">
    <location>
        <begin position="405"/>
        <end position="428"/>
    </location>
</feature>
<feature type="compositionally biased region" description="Low complexity" evidence="5">
    <location>
        <begin position="407"/>
        <end position="419"/>
    </location>
</feature>
<evidence type="ECO:0000256" key="3">
    <source>
        <dbReference type="ARBA" id="ARBA00022989"/>
    </source>
</evidence>
<keyword evidence="7" id="KW-0732">Signal</keyword>
<sequence>MAVYTLLLIVAIVLIGLDLDAHKADTHIWGWFVGGLFVLFSLPISFWGILQHVINYNKPVLQRCEIRIMWMVPIYAADAWLALRFPTAAIYLDTIRECYEAYVIYSFINYLLLYLWEKHPFLERELMAQPDVKLSFPFCKLKPWDGKKFLNRCKHGVLQYTVIRPITTSLSLICELSGVYHEGDFRADSAWPYLTFIDSVSQTWALYCLVLFYKRMKEDLRPMKPLNKFLCIKFVIFLSFWQDVVISILVAIGVIKGQADWVLYDTKKVAAGIQDFAICIEMFFAAIAHYFAFPHHPYVDETQEKPSFFQALCHMFKIDDVTSDVRDHVRVVGKAASRTFGVNLPTSQHRSYGTAGAEDNVPLIRYSHDSDDDSMAVSFDYRLKSAPADTESLVNFADFENLPAAHQGNSTQTTTNGNSDSCSDSANL</sequence>
<feature type="signal peptide" evidence="7">
    <location>
        <begin position="1"/>
        <end position="21"/>
    </location>
</feature>
<evidence type="ECO:0000313" key="9">
    <source>
        <dbReference type="Proteomes" id="UP000593567"/>
    </source>
</evidence>
<feature type="transmembrane region" description="Helical" evidence="6">
    <location>
        <begin position="99"/>
        <end position="116"/>
    </location>
</feature>
<keyword evidence="3 6" id="KW-1133">Transmembrane helix</keyword>
<dbReference type="OrthoDB" id="5348404at2759"/>
<evidence type="ECO:0000256" key="4">
    <source>
        <dbReference type="ARBA" id="ARBA00023136"/>
    </source>
</evidence>
<keyword evidence="4 6" id="KW-0472">Membrane</keyword>
<feature type="transmembrane region" description="Helical" evidence="6">
    <location>
        <begin position="275"/>
        <end position="293"/>
    </location>
</feature>
<feature type="transmembrane region" description="Helical" evidence="6">
    <location>
        <begin position="66"/>
        <end position="87"/>
    </location>
</feature>
<organism evidence="8 9">
    <name type="scientific">Bugula neritina</name>
    <name type="common">Brown bryozoan</name>
    <name type="synonym">Sertularia neritina</name>
    <dbReference type="NCBI Taxonomy" id="10212"/>
    <lineage>
        <taxon>Eukaryota</taxon>
        <taxon>Metazoa</taxon>
        <taxon>Spiralia</taxon>
        <taxon>Lophotrochozoa</taxon>
        <taxon>Bryozoa</taxon>
        <taxon>Gymnolaemata</taxon>
        <taxon>Cheilostomatida</taxon>
        <taxon>Flustrina</taxon>
        <taxon>Buguloidea</taxon>
        <taxon>Bugulidae</taxon>
        <taxon>Bugula</taxon>
    </lineage>
</organism>
<dbReference type="AlphaFoldDB" id="A0A7J7IWN8"/>
<evidence type="ECO:0000256" key="2">
    <source>
        <dbReference type="ARBA" id="ARBA00022692"/>
    </source>
</evidence>
<evidence type="ECO:0000313" key="8">
    <source>
        <dbReference type="EMBL" id="KAF6017967.1"/>
    </source>
</evidence>
<dbReference type="EMBL" id="VXIV02003349">
    <property type="protein sequence ID" value="KAF6017967.1"/>
    <property type="molecule type" value="Genomic_DNA"/>
</dbReference>
<name>A0A7J7IWN8_BUGNE</name>
<reference evidence="8" key="1">
    <citation type="submission" date="2020-06" db="EMBL/GenBank/DDBJ databases">
        <title>Draft genome of Bugula neritina, a colonial animal packing powerful symbionts and potential medicines.</title>
        <authorList>
            <person name="Rayko M."/>
        </authorList>
    </citation>
    <scope>NUCLEOTIDE SEQUENCE [LARGE SCALE GENOMIC DNA]</scope>
    <source>
        <strain evidence="8">Kwan_BN1</strain>
    </source>
</reference>
<feature type="transmembrane region" description="Helical" evidence="6">
    <location>
        <begin position="31"/>
        <end position="54"/>
    </location>
</feature>
<feature type="transmembrane region" description="Helical" evidence="6">
    <location>
        <begin position="190"/>
        <end position="213"/>
    </location>
</feature>
<dbReference type="GO" id="GO:0016020">
    <property type="term" value="C:membrane"/>
    <property type="evidence" value="ECO:0007669"/>
    <property type="project" value="UniProtKB-SubCell"/>
</dbReference>
<protein>
    <submittedName>
        <fullName evidence="8">TMEM184C</fullName>
    </submittedName>
</protein>
<accession>A0A7J7IWN8</accession>
<comment type="caution">
    <text evidence="8">The sequence shown here is derived from an EMBL/GenBank/DDBJ whole genome shotgun (WGS) entry which is preliminary data.</text>
</comment>
<dbReference type="Pfam" id="PF03619">
    <property type="entry name" value="Solute_trans_a"/>
    <property type="match status" value="1"/>
</dbReference>
<dbReference type="SMART" id="SM01417">
    <property type="entry name" value="Solute_trans_a"/>
    <property type="match status" value="1"/>
</dbReference>